<feature type="domain" description="Arginine repressor C-terminal" evidence="9">
    <location>
        <begin position="82"/>
        <end position="147"/>
    </location>
</feature>
<feature type="domain" description="Arginine repressor DNA-binding" evidence="8">
    <location>
        <begin position="1"/>
        <end position="65"/>
    </location>
</feature>
<evidence type="ECO:0000256" key="4">
    <source>
        <dbReference type="ARBA" id="ARBA00023015"/>
    </source>
</evidence>
<sequence>MRKYVRQAKIAELIQCNNISSQKQLVDLLKESGVVISQVTLSRDLAEMGVSKTRDAAGGQIYNLPLPPADNTDLQALKLLFRTVCVRVISADCLIVLHFLPGYAGIMKDYLLRIQLSGIAGAIADADQVWLLCFERKDAEAITSYLRADLLADKEA</sequence>
<evidence type="ECO:0000313" key="11">
    <source>
        <dbReference type="Proteomes" id="UP001220478"/>
    </source>
</evidence>
<dbReference type="Gene3D" id="3.30.1360.40">
    <property type="match status" value="1"/>
</dbReference>
<keyword evidence="4 7" id="KW-0805">Transcription regulation</keyword>
<dbReference type="Pfam" id="PF01316">
    <property type="entry name" value="Arg_repressor"/>
    <property type="match status" value="1"/>
</dbReference>
<dbReference type="InterPro" id="IPR020900">
    <property type="entry name" value="Arg_repress_DNA-bd"/>
</dbReference>
<evidence type="ECO:0000256" key="2">
    <source>
        <dbReference type="ARBA" id="ARBA00008316"/>
    </source>
</evidence>
<evidence type="ECO:0000256" key="1">
    <source>
        <dbReference type="ARBA" id="ARBA00004496"/>
    </source>
</evidence>
<keyword evidence="3 7" id="KW-0963">Cytoplasm</keyword>
<evidence type="ECO:0000256" key="6">
    <source>
        <dbReference type="ARBA" id="ARBA00023163"/>
    </source>
</evidence>
<keyword evidence="6 7" id="KW-0804">Transcription</keyword>
<dbReference type="InterPro" id="IPR036390">
    <property type="entry name" value="WH_DNA-bd_sf"/>
</dbReference>
<dbReference type="Gene3D" id="1.10.10.10">
    <property type="entry name" value="Winged helix-like DNA-binding domain superfamily/Winged helix DNA-binding domain"/>
    <property type="match status" value="1"/>
</dbReference>
<dbReference type="PANTHER" id="PTHR34471:SF1">
    <property type="entry name" value="ARGININE REPRESSOR"/>
    <property type="match status" value="1"/>
</dbReference>
<evidence type="ECO:0000259" key="9">
    <source>
        <dbReference type="Pfam" id="PF02863"/>
    </source>
</evidence>
<name>A0ABY8C5J1_9FIRM</name>
<protein>
    <recommendedName>
        <fullName evidence="7">Arginine repressor</fullName>
    </recommendedName>
</protein>
<evidence type="ECO:0000313" key="10">
    <source>
        <dbReference type="EMBL" id="WEG35564.1"/>
    </source>
</evidence>
<dbReference type="RefSeq" id="WP_315568078.1">
    <property type="nucleotide sequence ID" value="NZ_CP118866.1"/>
</dbReference>
<comment type="similarity">
    <text evidence="2 7">Belongs to the ArgR family.</text>
</comment>
<accession>A0ABY8C5J1</accession>
<dbReference type="PANTHER" id="PTHR34471">
    <property type="entry name" value="ARGININE REPRESSOR"/>
    <property type="match status" value="1"/>
</dbReference>
<evidence type="ECO:0000256" key="5">
    <source>
        <dbReference type="ARBA" id="ARBA00023125"/>
    </source>
</evidence>
<dbReference type="InterPro" id="IPR020899">
    <property type="entry name" value="Arg_repress_C"/>
</dbReference>
<keyword evidence="7" id="KW-0678">Repressor</keyword>
<evidence type="ECO:0000256" key="3">
    <source>
        <dbReference type="ARBA" id="ARBA00022490"/>
    </source>
</evidence>
<keyword evidence="5 7" id="KW-0238">DNA-binding</keyword>
<dbReference type="SUPFAM" id="SSF55252">
    <property type="entry name" value="C-terminal domain of arginine repressor"/>
    <property type="match status" value="1"/>
</dbReference>
<dbReference type="EMBL" id="CP118868">
    <property type="protein sequence ID" value="WEG35564.1"/>
    <property type="molecule type" value="Genomic_DNA"/>
</dbReference>
<dbReference type="InterPro" id="IPR001669">
    <property type="entry name" value="Arg_repress"/>
</dbReference>
<keyword evidence="7" id="KW-0028">Amino-acid biosynthesis</keyword>
<comment type="function">
    <text evidence="7">Regulates arginine biosynthesis genes.</text>
</comment>
<proteinExistence type="inferred from homology"/>
<dbReference type="PRINTS" id="PR01467">
    <property type="entry name" value="ARGREPRESSOR"/>
</dbReference>
<gene>
    <name evidence="7" type="primary">argR</name>
    <name evidence="10" type="ORF">PYS61_06520</name>
</gene>
<dbReference type="InterPro" id="IPR036388">
    <property type="entry name" value="WH-like_DNA-bd_sf"/>
</dbReference>
<reference evidence="10 11" key="1">
    <citation type="submission" date="2023-02" db="EMBL/GenBank/DDBJ databases">
        <title>Novel Oscillospiraceae bacterial genomes.</title>
        <authorList>
            <person name="Srinivasan S."/>
            <person name="Austin M.N."/>
            <person name="Fiedler T.L."/>
            <person name="Strenk S.M."/>
            <person name="Agnew K.J."/>
            <person name="Nagana Gowda G.A."/>
            <person name="Raftery D."/>
            <person name="Beamer M.A."/>
            <person name="Achilles S.L."/>
            <person name="Wiesenfeld H.C."/>
            <person name="Fredricks D.N."/>
            <person name="Hillier S.L."/>
        </authorList>
    </citation>
    <scope>NUCLEOTIDE SEQUENCE [LARGE SCALE GENOMIC DNA]</scope>
    <source>
        <strain evidence="10 11">CHIC02 1186E3-8</strain>
    </source>
</reference>
<comment type="subcellular location">
    <subcellularLocation>
        <location evidence="1 7">Cytoplasm</location>
    </subcellularLocation>
</comment>
<keyword evidence="11" id="KW-1185">Reference proteome</keyword>
<dbReference type="Pfam" id="PF02863">
    <property type="entry name" value="Arg_repressor_C"/>
    <property type="match status" value="1"/>
</dbReference>
<keyword evidence="7" id="KW-0055">Arginine biosynthesis</keyword>
<dbReference type="SUPFAM" id="SSF46785">
    <property type="entry name" value="Winged helix' DNA-binding domain"/>
    <property type="match status" value="1"/>
</dbReference>
<evidence type="ECO:0000259" key="8">
    <source>
        <dbReference type="Pfam" id="PF01316"/>
    </source>
</evidence>
<comment type="pathway">
    <text evidence="7">Amino-acid biosynthesis; L-arginine biosynthesis [regulation].</text>
</comment>
<organism evidence="10 11">
    <name type="scientific">Amygdalobacter indicium</name>
    <dbReference type="NCBI Taxonomy" id="3029272"/>
    <lineage>
        <taxon>Bacteria</taxon>
        <taxon>Bacillati</taxon>
        <taxon>Bacillota</taxon>
        <taxon>Clostridia</taxon>
        <taxon>Eubacteriales</taxon>
        <taxon>Oscillospiraceae</taxon>
        <taxon>Amygdalobacter</taxon>
    </lineage>
</organism>
<evidence type="ECO:0000256" key="7">
    <source>
        <dbReference type="HAMAP-Rule" id="MF_00173"/>
    </source>
</evidence>
<dbReference type="InterPro" id="IPR036251">
    <property type="entry name" value="Arg_repress_C_sf"/>
</dbReference>
<dbReference type="HAMAP" id="MF_00173">
    <property type="entry name" value="Arg_repressor"/>
    <property type="match status" value="1"/>
</dbReference>
<dbReference type="Proteomes" id="UP001220478">
    <property type="component" value="Chromosome"/>
</dbReference>